<proteinExistence type="predicted"/>
<evidence type="ECO:0000313" key="1">
    <source>
        <dbReference type="EMBL" id="KXZ41200.1"/>
    </source>
</evidence>
<reference evidence="2" key="1">
    <citation type="journal article" date="2016" name="Nat. Commun.">
        <title>The Gonium pectorale genome demonstrates co-option of cell cycle regulation during the evolution of multicellularity.</title>
        <authorList>
            <person name="Hanschen E.R."/>
            <person name="Marriage T.N."/>
            <person name="Ferris P.J."/>
            <person name="Hamaji T."/>
            <person name="Toyoda A."/>
            <person name="Fujiyama A."/>
            <person name="Neme R."/>
            <person name="Noguchi H."/>
            <person name="Minakuchi Y."/>
            <person name="Suzuki M."/>
            <person name="Kawai-Toyooka H."/>
            <person name="Smith D.R."/>
            <person name="Sparks H."/>
            <person name="Anderson J."/>
            <person name="Bakaric R."/>
            <person name="Luria V."/>
            <person name="Karger A."/>
            <person name="Kirschner M.W."/>
            <person name="Durand P.M."/>
            <person name="Michod R.E."/>
            <person name="Nozaki H."/>
            <person name="Olson B.J."/>
        </authorList>
    </citation>
    <scope>NUCLEOTIDE SEQUENCE [LARGE SCALE GENOMIC DNA]</scope>
    <source>
        <strain evidence="2">NIES-2863</strain>
    </source>
</reference>
<accession>A0A150FVZ5</accession>
<name>A0A150FVZ5_GONPE</name>
<dbReference type="OrthoDB" id="551261at2759"/>
<dbReference type="AlphaFoldDB" id="A0A150FVZ5"/>
<dbReference type="EMBL" id="LSYV01000654">
    <property type="protein sequence ID" value="KXZ41200.1"/>
    <property type="molecule type" value="Genomic_DNA"/>
</dbReference>
<protein>
    <submittedName>
        <fullName evidence="1">Uncharacterized protein</fullName>
    </submittedName>
</protein>
<comment type="caution">
    <text evidence="1">The sequence shown here is derived from an EMBL/GenBank/DDBJ whole genome shotgun (WGS) entry which is preliminary data.</text>
</comment>
<keyword evidence="2" id="KW-1185">Reference proteome</keyword>
<gene>
    <name evidence="1" type="ORF">GPECTOR_657g778</name>
</gene>
<evidence type="ECO:0000313" key="2">
    <source>
        <dbReference type="Proteomes" id="UP000075714"/>
    </source>
</evidence>
<organism evidence="1 2">
    <name type="scientific">Gonium pectorale</name>
    <name type="common">Green alga</name>
    <dbReference type="NCBI Taxonomy" id="33097"/>
    <lineage>
        <taxon>Eukaryota</taxon>
        <taxon>Viridiplantae</taxon>
        <taxon>Chlorophyta</taxon>
        <taxon>core chlorophytes</taxon>
        <taxon>Chlorophyceae</taxon>
        <taxon>CS clade</taxon>
        <taxon>Chlamydomonadales</taxon>
        <taxon>Volvocaceae</taxon>
        <taxon>Gonium</taxon>
    </lineage>
</organism>
<dbReference type="Proteomes" id="UP000075714">
    <property type="component" value="Unassembled WGS sequence"/>
</dbReference>
<sequence length="222" mass="25786">MEDVLHFVESFATYVFKGVLSDQLQVMWAHLTRAVLHYFRPVRYTTREDFLVAARAARDSLTQYATLAEQYRFPDKTFSVNMHISICRLYEQEVARGAAAADNEFIVERMMQEFKRTAGRRVAWKVEEHFAQQHLLHRAMTDIRYQYPNLKDLDEMLGRARMDLTDPKFDPPNPEGMWLKGEGFPAALARPGAGRAEYILTAAKKTAKYQEDPTGFHLWCET</sequence>